<organism evidence="6 8">
    <name type="scientific">Candidatus Methanofastidiosum methylothiophilum</name>
    <dbReference type="NCBI Taxonomy" id="1705564"/>
    <lineage>
        <taxon>Archaea</taxon>
        <taxon>Methanobacteriati</taxon>
        <taxon>Methanobacteriota</taxon>
        <taxon>Stenosarchaea group</taxon>
        <taxon>Candidatus Methanofastidiosia</taxon>
        <taxon>Candidatus Methanofastidiosales</taxon>
        <taxon>Candidatus Methanofastidiosaceae</taxon>
        <taxon>Candidatus Methanofastidiosum</taxon>
    </lineage>
</organism>
<evidence type="ECO:0000256" key="2">
    <source>
        <dbReference type="ARBA" id="ARBA00022737"/>
    </source>
</evidence>
<evidence type="ECO:0000313" key="8">
    <source>
        <dbReference type="Proteomes" id="UP000091929"/>
    </source>
</evidence>
<accession>A0A150IL89</accession>
<evidence type="ECO:0000313" key="6">
    <source>
        <dbReference type="EMBL" id="KYC47917.1"/>
    </source>
</evidence>
<keyword evidence="3" id="KW-0238">DNA-binding</keyword>
<dbReference type="EMBL" id="LNGF01000014">
    <property type="protein sequence ID" value="KYC47917.1"/>
    <property type="molecule type" value="Genomic_DNA"/>
</dbReference>
<dbReference type="AlphaFoldDB" id="A0A150ISF4"/>
<sequence>MKKDVPFGTRPIITNIVATGRFPNDVDIVKAYGIIDFVHAEYNPETYPALLVKVMVDGERKHVTIYKNGKYIITGAKSEKELNDVYDEVIRILKENKLL</sequence>
<dbReference type="Proteomes" id="UP000091929">
    <property type="component" value="Unassembled WGS sequence"/>
</dbReference>
<comment type="caution">
    <text evidence="6">The sequence shown here is derived from an EMBL/GenBank/DDBJ whole genome shotgun (WGS) entry which is preliminary data.</text>
</comment>
<evidence type="ECO:0000256" key="3">
    <source>
        <dbReference type="ARBA" id="ARBA00023125"/>
    </source>
</evidence>
<dbReference type="EMBL" id="LNGE01000012">
    <property type="protein sequence ID" value="KYC45698.1"/>
    <property type="molecule type" value="Genomic_DNA"/>
</dbReference>
<dbReference type="InterPro" id="IPR012295">
    <property type="entry name" value="TBP_dom_sf"/>
</dbReference>
<dbReference type="InterPro" id="IPR000814">
    <property type="entry name" value="TBP"/>
</dbReference>
<dbReference type="Proteomes" id="UP000092401">
    <property type="component" value="Unassembled WGS sequence"/>
</dbReference>
<keyword evidence="4" id="KW-0804">Transcription</keyword>
<accession>A0A150IYW8</accession>
<protein>
    <submittedName>
        <fullName evidence="6">TATA-box-binding protein</fullName>
    </submittedName>
</protein>
<dbReference type="EMBL" id="LNJC01000020">
    <property type="protein sequence ID" value="KYC50058.1"/>
    <property type="molecule type" value="Genomic_DNA"/>
</dbReference>
<dbReference type="GO" id="GO:0006352">
    <property type="term" value="P:DNA-templated transcription initiation"/>
    <property type="evidence" value="ECO:0007669"/>
    <property type="project" value="InterPro"/>
</dbReference>
<evidence type="ECO:0000313" key="7">
    <source>
        <dbReference type="EMBL" id="KYC50058.1"/>
    </source>
</evidence>
<reference evidence="8 9" key="1">
    <citation type="journal article" date="2016" name="ISME J.">
        <title>Chasing the elusive Euryarchaeota class WSA2: genomes reveal a uniquely fastidious methyl-reducing methanogen.</title>
        <authorList>
            <person name="Nobu M.K."/>
            <person name="Narihiro T."/>
            <person name="Kuroda K."/>
            <person name="Mei R."/>
            <person name="Liu W.T."/>
        </authorList>
    </citation>
    <scope>NUCLEOTIDE SEQUENCE [LARGE SCALE GENOMIC DNA]</scope>
    <source>
        <strain evidence="5">B03fssc0709_Meth_Bin005</strain>
        <strain evidence="6">B15fssc0709_Meth_Bin003</strain>
        <strain evidence="7">BMIXfssc0709_Meth_Bin006</strain>
    </source>
</reference>
<dbReference type="Proteomes" id="UP000092403">
    <property type="component" value="Unassembled WGS sequence"/>
</dbReference>
<accession>A0A150ISF4</accession>
<dbReference type="GO" id="GO:0003677">
    <property type="term" value="F:DNA binding"/>
    <property type="evidence" value="ECO:0007669"/>
    <property type="project" value="UniProtKB-KW"/>
</dbReference>
<evidence type="ECO:0000256" key="4">
    <source>
        <dbReference type="ARBA" id="ARBA00023163"/>
    </source>
</evidence>
<name>A0A150ISF4_9EURY</name>
<comment type="similarity">
    <text evidence="1">Belongs to the TBP family.</text>
</comment>
<proteinExistence type="inferred from homology"/>
<evidence type="ECO:0000256" key="1">
    <source>
        <dbReference type="ARBA" id="ARBA00005560"/>
    </source>
</evidence>
<dbReference type="Pfam" id="PF00352">
    <property type="entry name" value="TBP"/>
    <property type="match status" value="1"/>
</dbReference>
<gene>
    <name evidence="6" type="primary">tbp_1</name>
    <name evidence="7" type="synonym">tbp_2</name>
    <name evidence="5" type="ORF">APG10_00594</name>
    <name evidence="6" type="ORF">APG11_00796</name>
    <name evidence="7" type="ORF">APG12_01051</name>
</gene>
<keyword evidence="2" id="KW-0677">Repeat</keyword>
<dbReference type="SUPFAM" id="SSF55945">
    <property type="entry name" value="TATA-box binding protein-like"/>
    <property type="match status" value="1"/>
</dbReference>
<evidence type="ECO:0000313" key="5">
    <source>
        <dbReference type="EMBL" id="KYC45698.1"/>
    </source>
</evidence>
<dbReference type="Gene3D" id="3.30.310.10">
    <property type="entry name" value="TATA-Binding Protein"/>
    <property type="match status" value="1"/>
</dbReference>
<evidence type="ECO:0000313" key="9">
    <source>
        <dbReference type="Proteomes" id="UP000092401"/>
    </source>
</evidence>